<proteinExistence type="predicted"/>
<evidence type="ECO:0000313" key="2">
    <source>
        <dbReference type="EMBL" id="MEI4463744.1"/>
    </source>
</evidence>
<name>A0ABU8ELC8_9BACL</name>
<reference evidence="2 3" key="1">
    <citation type="submission" date="2023-12" db="EMBL/GenBank/DDBJ databases">
        <authorList>
            <person name="Easwaran N."/>
            <person name="Lazarus H.P.S."/>
        </authorList>
    </citation>
    <scope>NUCLEOTIDE SEQUENCE [LARGE SCALE GENOMIC DNA]</scope>
    <source>
        <strain evidence="2 3">VIT-2023</strain>
    </source>
</reference>
<keyword evidence="1" id="KW-0175">Coiled coil</keyword>
<dbReference type="Proteomes" id="UP001387110">
    <property type="component" value="Unassembled WGS sequence"/>
</dbReference>
<evidence type="ECO:0000256" key="1">
    <source>
        <dbReference type="SAM" id="Coils"/>
    </source>
</evidence>
<dbReference type="RefSeq" id="WP_336449609.1">
    <property type="nucleotide sequence ID" value="NZ_JBAWKY010000006.1"/>
</dbReference>
<protein>
    <submittedName>
        <fullName evidence="2">Uncharacterized protein</fullName>
    </submittedName>
</protein>
<accession>A0ABU8ELC8</accession>
<evidence type="ECO:0000313" key="3">
    <source>
        <dbReference type="Proteomes" id="UP001387110"/>
    </source>
</evidence>
<feature type="coiled-coil region" evidence="1">
    <location>
        <begin position="93"/>
        <end position="233"/>
    </location>
</feature>
<gene>
    <name evidence="2" type="ORF">SZL87_15060</name>
</gene>
<dbReference type="EMBL" id="JBAWKY010000006">
    <property type="protein sequence ID" value="MEI4463744.1"/>
    <property type="molecule type" value="Genomic_DNA"/>
</dbReference>
<comment type="caution">
    <text evidence="2">The sequence shown here is derived from an EMBL/GenBank/DDBJ whole genome shotgun (WGS) entry which is preliminary data.</text>
</comment>
<sequence length="257" mass="30294">MEPQNTDTNEMKNKSFRLSEEVTRRIGELVRERQVTTNQLFEEFVTLSENRSHDPLLTEEDEQLSLLLRQVGNLFEERSLRLKRQATDLAGVKTRHEETVSRLEAEVIEERARIEEEGRLALERLAEQERGLVLAAEEAEAGRTKAEETLARLEKEHAEAIKASRKEVFSLEERLRRGDEEKERLQHQLHSLTAVTDDYKARARNVERLEEENRELLMRVRLLEHEKERQEAALAERIELAILRDRGRRPDETRDER</sequence>
<keyword evidence="3" id="KW-1185">Reference proteome</keyword>
<organism evidence="2 3">
    <name type="scientific">Exiguobacterium indicum</name>
    <dbReference type="NCBI Taxonomy" id="296995"/>
    <lineage>
        <taxon>Bacteria</taxon>
        <taxon>Bacillati</taxon>
        <taxon>Bacillota</taxon>
        <taxon>Bacilli</taxon>
        <taxon>Bacillales</taxon>
        <taxon>Bacillales Family XII. Incertae Sedis</taxon>
        <taxon>Exiguobacterium</taxon>
    </lineage>
</organism>